<comment type="caution">
    <text evidence="1">The sequence shown here is derived from an EMBL/GenBank/DDBJ whole genome shotgun (WGS) entry which is preliminary data.</text>
</comment>
<dbReference type="AlphaFoldDB" id="A0A736RCA0"/>
<name>A0A736RCA0_SALHO</name>
<reference evidence="1" key="2">
    <citation type="submission" date="2018-07" db="EMBL/GenBank/DDBJ databases">
        <authorList>
            <consortium name="NCBI Pathogen Detection Project"/>
        </authorList>
    </citation>
    <scope>NUCLEOTIDE SEQUENCE</scope>
    <source>
        <strain evidence="1">2584-68</strain>
    </source>
</reference>
<accession>A0A736RCA0</accession>
<gene>
    <name evidence="1" type="ORF">GNB58_004896</name>
</gene>
<reference evidence="1" key="1">
    <citation type="journal article" date="2018" name="Genome Biol.">
        <title>SKESA: strategic k-mer extension for scrupulous assemblies.</title>
        <authorList>
            <person name="Souvorov A."/>
            <person name="Agarwala R."/>
            <person name="Lipman D.J."/>
        </authorList>
    </citation>
    <scope>NUCLEOTIDE SEQUENCE</scope>
    <source>
        <strain evidence="1">2584-68</strain>
    </source>
</reference>
<proteinExistence type="predicted"/>
<organism evidence="1">
    <name type="scientific">Salmonella enterica subsp. houtenae serovar 45:g,z51:-</name>
    <dbReference type="NCBI Taxonomy" id="1967611"/>
    <lineage>
        <taxon>Bacteria</taxon>
        <taxon>Pseudomonadati</taxon>
        <taxon>Pseudomonadota</taxon>
        <taxon>Gammaproteobacteria</taxon>
        <taxon>Enterobacterales</taxon>
        <taxon>Enterobacteriaceae</taxon>
        <taxon>Salmonella</taxon>
    </lineage>
</organism>
<dbReference type="EMBL" id="DAATAH010000121">
    <property type="protein sequence ID" value="HAE7767769.1"/>
    <property type="molecule type" value="Genomic_DNA"/>
</dbReference>
<evidence type="ECO:0000313" key="1">
    <source>
        <dbReference type="EMBL" id="HAE7767769.1"/>
    </source>
</evidence>
<protein>
    <submittedName>
        <fullName evidence="1">Uncharacterized protein</fullName>
    </submittedName>
</protein>
<sequence>MKSIQADHNWQQLTDGTNRIKLQVVAGSVLYTESESVPAADAPGFSLYADGWIWDIGPEKSWCRSKDVTPAIIVIGEVTV</sequence>